<evidence type="ECO:0000256" key="1">
    <source>
        <dbReference type="SAM" id="MobiDB-lite"/>
    </source>
</evidence>
<evidence type="ECO:0000313" key="3">
    <source>
        <dbReference type="Proteomes" id="UP001055439"/>
    </source>
</evidence>
<accession>A0A9E7JJG7</accession>
<gene>
    <name evidence="2" type="ORF">MUK42_03255</name>
</gene>
<feature type="compositionally biased region" description="Basic and acidic residues" evidence="1">
    <location>
        <begin position="22"/>
        <end position="39"/>
    </location>
</feature>
<reference evidence="2" key="1">
    <citation type="submission" date="2022-05" db="EMBL/GenBank/DDBJ databases">
        <title>The Musa troglodytarum L. genome provides insights into the mechanism of non-climacteric behaviour and enrichment of carotenoids.</title>
        <authorList>
            <person name="Wang J."/>
        </authorList>
    </citation>
    <scope>NUCLEOTIDE SEQUENCE</scope>
    <source>
        <tissue evidence="2">Leaf</tissue>
    </source>
</reference>
<feature type="region of interest" description="Disordered" evidence="1">
    <location>
        <begin position="14"/>
        <end position="39"/>
    </location>
</feature>
<dbReference type="EMBL" id="CP097503">
    <property type="protein sequence ID" value="URD83308.1"/>
    <property type="molecule type" value="Genomic_DNA"/>
</dbReference>
<keyword evidence="3" id="KW-1185">Reference proteome</keyword>
<dbReference type="OrthoDB" id="539213at2759"/>
<proteinExistence type="predicted"/>
<name>A0A9E7JJG7_9LILI</name>
<protein>
    <submittedName>
        <fullName evidence="2">Ankyrin repeat</fullName>
    </submittedName>
</protein>
<evidence type="ECO:0000313" key="2">
    <source>
        <dbReference type="EMBL" id="URD83308.1"/>
    </source>
</evidence>
<sequence>MGMKGLTLYHLKSHLQTRKANQKGDRPGSKEKRKQFERD</sequence>
<dbReference type="Proteomes" id="UP001055439">
    <property type="component" value="Chromosome 10"/>
</dbReference>
<dbReference type="AlphaFoldDB" id="A0A9E7JJG7"/>
<organism evidence="2 3">
    <name type="scientific">Musa troglodytarum</name>
    <name type="common">fe'i banana</name>
    <dbReference type="NCBI Taxonomy" id="320322"/>
    <lineage>
        <taxon>Eukaryota</taxon>
        <taxon>Viridiplantae</taxon>
        <taxon>Streptophyta</taxon>
        <taxon>Embryophyta</taxon>
        <taxon>Tracheophyta</taxon>
        <taxon>Spermatophyta</taxon>
        <taxon>Magnoliopsida</taxon>
        <taxon>Liliopsida</taxon>
        <taxon>Zingiberales</taxon>
        <taxon>Musaceae</taxon>
        <taxon>Musa</taxon>
    </lineage>
</organism>